<protein>
    <recommendedName>
        <fullName evidence="1">HAT C-terminal dimerisation domain-containing protein</fullName>
    </recommendedName>
</protein>
<feature type="domain" description="HAT C-terminal dimerisation" evidence="1">
    <location>
        <begin position="66"/>
        <end position="126"/>
    </location>
</feature>
<organism evidence="2 3">
    <name type="scientific">Nephila pilipes</name>
    <name type="common">Giant wood spider</name>
    <name type="synonym">Nephila maculata</name>
    <dbReference type="NCBI Taxonomy" id="299642"/>
    <lineage>
        <taxon>Eukaryota</taxon>
        <taxon>Metazoa</taxon>
        <taxon>Ecdysozoa</taxon>
        <taxon>Arthropoda</taxon>
        <taxon>Chelicerata</taxon>
        <taxon>Arachnida</taxon>
        <taxon>Araneae</taxon>
        <taxon>Araneomorphae</taxon>
        <taxon>Entelegynae</taxon>
        <taxon>Araneoidea</taxon>
        <taxon>Nephilidae</taxon>
        <taxon>Nephila</taxon>
    </lineage>
</organism>
<evidence type="ECO:0000313" key="2">
    <source>
        <dbReference type="EMBL" id="GFS93486.1"/>
    </source>
</evidence>
<sequence length="130" mass="14885">MLSNGIKEGESSDSYVGQLFPAPSSSREDVFWGNYHKMVQDNWSVRNMSQLFEEFDTGSRPLQPEFSVYFKNPILKLEDDLLKFFGFNYNHKKSHIAEVATKYLSVMATSVSSEILFSITGEIVEKEINL</sequence>
<accession>A0A8X6N402</accession>
<name>A0A8X6N402_NEPPI</name>
<dbReference type="EMBL" id="BMAW01005305">
    <property type="protein sequence ID" value="GFS93486.1"/>
    <property type="molecule type" value="Genomic_DNA"/>
</dbReference>
<dbReference type="GO" id="GO:0046983">
    <property type="term" value="F:protein dimerization activity"/>
    <property type="evidence" value="ECO:0007669"/>
    <property type="project" value="InterPro"/>
</dbReference>
<proteinExistence type="predicted"/>
<reference evidence="2" key="1">
    <citation type="submission" date="2020-08" db="EMBL/GenBank/DDBJ databases">
        <title>Multicomponent nature underlies the extraordinary mechanical properties of spider dragline silk.</title>
        <authorList>
            <person name="Kono N."/>
            <person name="Nakamura H."/>
            <person name="Mori M."/>
            <person name="Yoshida Y."/>
            <person name="Ohtoshi R."/>
            <person name="Malay A.D."/>
            <person name="Moran D.A.P."/>
            <person name="Tomita M."/>
            <person name="Numata K."/>
            <person name="Arakawa K."/>
        </authorList>
    </citation>
    <scope>NUCLEOTIDE SEQUENCE</scope>
</reference>
<comment type="caution">
    <text evidence="2">The sequence shown here is derived from an EMBL/GenBank/DDBJ whole genome shotgun (WGS) entry which is preliminary data.</text>
</comment>
<keyword evidence="3" id="KW-1185">Reference proteome</keyword>
<dbReference type="AlphaFoldDB" id="A0A8X6N402"/>
<dbReference type="Pfam" id="PF05699">
    <property type="entry name" value="Dimer_Tnp_hAT"/>
    <property type="match status" value="1"/>
</dbReference>
<dbReference type="SUPFAM" id="SSF53098">
    <property type="entry name" value="Ribonuclease H-like"/>
    <property type="match status" value="1"/>
</dbReference>
<evidence type="ECO:0000259" key="1">
    <source>
        <dbReference type="Pfam" id="PF05699"/>
    </source>
</evidence>
<gene>
    <name evidence="2" type="ORF">NPIL_30401</name>
</gene>
<dbReference type="InterPro" id="IPR008906">
    <property type="entry name" value="HATC_C_dom"/>
</dbReference>
<evidence type="ECO:0000313" key="3">
    <source>
        <dbReference type="Proteomes" id="UP000887013"/>
    </source>
</evidence>
<dbReference type="Proteomes" id="UP000887013">
    <property type="component" value="Unassembled WGS sequence"/>
</dbReference>
<dbReference type="InterPro" id="IPR012337">
    <property type="entry name" value="RNaseH-like_sf"/>
</dbReference>
<dbReference type="OrthoDB" id="6504062at2759"/>